<comment type="caution">
    <text evidence="1">The sequence shown here is derived from an EMBL/GenBank/DDBJ whole genome shotgun (WGS) entry which is preliminary data.</text>
</comment>
<reference evidence="1 2" key="1">
    <citation type="submission" date="2020-10" db="EMBL/GenBank/DDBJ databases">
        <title>Phylogeny of dyella-like bacteria.</title>
        <authorList>
            <person name="Fu J."/>
        </authorList>
    </citation>
    <scope>NUCLEOTIDE SEQUENCE [LARGE SCALE GENOMIC DNA]</scope>
    <source>
        <strain evidence="1 2">BB4</strain>
    </source>
</reference>
<dbReference type="RefSeq" id="WP_379987273.1">
    <property type="nucleotide sequence ID" value="NZ_JADIKD010000004.1"/>
</dbReference>
<dbReference type="Proteomes" id="UP001620408">
    <property type="component" value="Unassembled WGS sequence"/>
</dbReference>
<sequence length="234" mass="26137">MSKASLIDRLDWADVGTQLDQEGYAMLPGLLDAAEARAFASWAGAAKAGHHETLASSDLGSGELFYLSQPLPESLAAWREALYRHLAPVANRWNETLGIGYRYPDALDAFLALNHQMGQRRQRSNLSRLREHDYQALHQQTEGEHIFPLQLVVLLSTPGEDFSGGEFVMTEQRPRMQSRPMVLPLKLGDAAIITTAQRPCKGSKGYYRVSLKHAISRVRSGERLGLELWFHDAP</sequence>
<proteinExistence type="predicted"/>
<dbReference type="Gene3D" id="2.60.120.620">
    <property type="entry name" value="q2cbj1_9rhob like domain"/>
    <property type="match status" value="1"/>
</dbReference>
<dbReference type="EMBL" id="JADIKD010000004">
    <property type="protein sequence ID" value="MFK2915783.1"/>
    <property type="molecule type" value="Genomic_DNA"/>
</dbReference>
<dbReference type="Pfam" id="PF09859">
    <property type="entry name" value="Oxygenase-NA"/>
    <property type="match status" value="1"/>
</dbReference>
<name>A0ABW8K1W7_9GAMM</name>
<dbReference type="InterPro" id="IPR018655">
    <property type="entry name" value="DUF2086"/>
</dbReference>
<evidence type="ECO:0000313" key="1">
    <source>
        <dbReference type="EMBL" id="MFK2915783.1"/>
    </source>
</evidence>
<protein>
    <submittedName>
        <fullName evidence="1">2OG-Fe(II) oxygenase</fullName>
    </submittedName>
</protein>
<gene>
    <name evidence="1" type="ORF">ISS97_00795</name>
</gene>
<accession>A0ABW8K1W7</accession>
<organism evidence="1 2">
    <name type="scientific">Dyella koreensis</name>
    <dbReference type="NCBI Taxonomy" id="311235"/>
    <lineage>
        <taxon>Bacteria</taxon>
        <taxon>Pseudomonadati</taxon>
        <taxon>Pseudomonadota</taxon>
        <taxon>Gammaproteobacteria</taxon>
        <taxon>Lysobacterales</taxon>
        <taxon>Rhodanobacteraceae</taxon>
        <taxon>Dyella</taxon>
    </lineage>
</organism>
<evidence type="ECO:0000313" key="2">
    <source>
        <dbReference type="Proteomes" id="UP001620408"/>
    </source>
</evidence>
<keyword evidence="2" id="KW-1185">Reference proteome</keyword>